<keyword evidence="9" id="KW-0902">Two-component regulatory system</keyword>
<comment type="subcellular location">
    <subcellularLocation>
        <location evidence="2">Membrane</location>
    </subcellularLocation>
</comment>
<keyword evidence="14" id="KW-1185">Reference proteome</keyword>
<evidence type="ECO:0000256" key="2">
    <source>
        <dbReference type="ARBA" id="ARBA00004370"/>
    </source>
</evidence>
<keyword evidence="13" id="KW-0067">ATP-binding</keyword>
<keyword evidence="10" id="KW-0472">Membrane</keyword>
<accession>A0ABY9REP2</accession>
<comment type="catalytic activity">
    <reaction evidence="1">
        <text>ATP + protein L-histidine = ADP + protein N-phospho-L-histidine.</text>
        <dbReference type="EC" id="2.7.13.3"/>
    </reaction>
</comment>
<evidence type="ECO:0000256" key="1">
    <source>
        <dbReference type="ARBA" id="ARBA00000085"/>
    </source>
</evidence>
<dbReference type="Pfam" id="PF00672">
    <property type="entry name" value="HAMP"/>
    <property type="match status" value="1"/>
</dbReference>
<feature type="domain" description="Histidine kinase" evidence="11">
    <location>
        <begin position="250"/>
        <end position="463"/>
    </location>
</feature>
<dbReference type="Gene3D" id="6.10.340.10">
    <property type="match status" value="1"/>
</dbReference>
<dbReference type="PROSITE" id="PS50109">
    <property type="entry name" value="HIS_KIN"/>
    <property type="match status" value="1"/>
</dbReference>
<dbReference type="PROSITE" id="PS50885">
    <property type="entry name" value="HAMP"/>
    <property type="match status" value="1"/>
</dbReference>
<dbReference type="SUPFAM" id="SSF158472">
    <property type="entry name" value="HAMP domain-like"/>
    <property type="match status" value="1"/>
</dbReference>
<name>A0ABY9REP2_9BURK</name>
<evidence type="ECO:0000256" key="4">
    <source>
        <dbReference type="ARBA" id="ARBA00022553"/>
    </source>
</evidence>
<dbReference type="SMART" id="SM00304">
    <property type="entry name" value="HAMP"/>
    <property type="match status" value="1"/>
</dbReference>
<evidence type="ECO:0000256" key="7">
    <source>
        <dbReference type="ARBA" id="ARBA00022777"/>
    </source>
</evidence>
<keyword evidence="8 10" id="KW-1133">Transmembrane helix</keyword>
<dbReference type="InterPro" id="IPR003661">
    <property type="entry name" value="HisK_dim/P_dom"/>
</dbReference>
<evidence type="ECO:0000256" key="10">
    <source>
        <dbReference type="SAM" id="Phobius"/>
    </source>
</evidence>
<keyword evidence="5" id="KW-0808">Transferase</keyword>
<keyword evidence="4" id="KW-0597">Phosphoprotein</keyword>
<dbReference type="Gene3D" id="3.30.565.10">
    <property type="entry name" value="Histidine kinase-like ATPase, C-terminal domain"/>
    <property type="match status" value="1"/>
</dbReference>
<evidence type="ECO:0000259" key="11">
    <source>
        <dbReference type="PROSITE" id="PS50109"/>
    </source>
</evidence>
<dbReference type="InterPro" id="IPR036890">
    <property type="entry name" value="HATPase_C_sf"/>
</dbReference>
<dbReference type="InterPro" id="IPR050428">
    <property type="entry name" value="TCS_sensor_his_kinase"/>
</dbReference>
<dbReference type="SMART" id="SM00387">
    <property type="entry name" value="HATPase_c"/>
    <property type="match status" value="1"/>
</dbReference>
<evidence type="ECO:0000256" key="3">
    <source>
        <dbReference type="ARBA" id="ARBA00012438"/>
    </source>
</evidence>
<dbReference type="RefSeq" id="WP_309480635.1">
    <property type="nucleotide sequence ID" value="NZ_CP133720.1"/>
</dbReference>
<dbReference type="SMART" id="SM00388">
    <property type="entry name" value="HisKA"/>
    <property type="match status" value="1"/>
</dbReference>
<organism evidence="13 14">
    <name type="scientific">Undibacterium cyanobacteriorum</name>
    <dbReference type="NCBI Taxonomy" id="3073561"/>
    <lineage>
        <taxon>Bacteria</taxon>
        <taxon>Pseudomonadati</taxon>
        <taxon>Pseudomonadota</taxon>
        <taxon>Betaproteobacteria</taxon>
        <taxon>Burkholderiales</taxon>
        <taxon>Oxalobacteraceae</taxon>
        <taxon>Undibacterium</taxon>
    </lineage>
</organism>
<gene>
    <name evidence="13" type="ORF">RF679_10780</name>
</gene>
<dbReference type="PANTHER" id="PTHR45436">
    <property type="entry name" value="SENSOR HISTIDINE KINASE YKOH"/>
    <property type="match status" value="1"/>
</dbReference>
<dbReference type="EMBL" id="CP133720">
    <property type="protein sequence ID" value="WMW79134.1"/>
    <property type="molecule type" value="Genomic_DNA"/>
</dbReference>
<dbReference type="InterPro" id="IPR036097">
    <property type="entry name" value="HisK_dim/P_sf"/>
</dbReference>
<keyword evidence="6 10" id="KW-0812">Transmembrane</keyword>
<dbReference type="EC" id="2.7.13.3" evidence="3"/>
<evidence type="ECO:0000313" key="13">
    <source>
        <dbReference type="EMBL" id="WMW79134.1"/>
    </source>
</evidence>
<evidence type="ECO:0000256" key="6">
    <source>
        <dbReference type="ARBA" id="ARBA00022692"/>
    </source>
</evidence>
<evidence type="ECO:0000256" key="8">
    <source>
        <dbReference type="ARBA" id="ARBA00022989"/>
    </source>
</evidence>
<evidence type="ECO:0000256" key="9">
    <source>
        <dbReference type="ARBA" id="ARBA00023012"/>
    </source>
</evidence>
<dbReference type="Pfam" id="PF00512">
    <property type="entry name" value="HisKA"/>
    <property type="match status" value="1"/>
</dbReference>
<evidence type="ECO:0000259" key="12">
    <source>
        <dbReference type="PROSITE" id="PS50885"/>
    </source>
</evidence>
<sequence>MHSFRLHAFIATMILTLLMLALSFLITRTQLVDYEQARLENRLCMELKRLTKRRLDQDEIERIWKDMSQKLHLTQKHDLAFSSNLIESPEMMWLSKTPNWIEHEPSSASKFNQNRTNSTAKKTCKIQTTLIADKEWIEAQTEGDFGKASILVNRDAALQDVHIVMTKTTLQLLAIFVVLATIGSLLLARLISRPVLRLQASMQSIDKDDLHSRLSSNKEFTEFQSVIHSYNQMLDRLEQSFQHASRFAANAAHELRTPLTILTVKLERAINHPNDDQHKQELSAMLDEVSRLASITQKLLFLAQAEAGTFPRQFGLINLSRLIGELVADLEMLDESALISPHIEAQIDIEADPILIRQLLSNLLTNAIRYCEREKAISVELSTHKDLCQITISNHTDSLSNDERTHFFDAFFRGQTAQRKHSDGAGLGLNVAAEIVRLHHGKISLLDTPSHIVSIQVTLPLHHHTKAFN</sequence>
<keyword evidence="7" id="KW-0418">Kinase</keyword>
<dbReference type="SUPFAM" id="SSF47384">
    <property type="entry name" value="Homodimeric domain of signal transducing histidine kinase"/>
    <property type="match status" value="1"/>
</dbReference>
<protein>
    <recommendedName>
        <fullName evidence="3">histidine kinase</fullName>
        <ecNumber evidence="3">2.7.13.3</ecNumber>
    </recommendedName>
</protein>
<dbReference type="SUPFAM" id="SSF55874">
    <property type="entry name" value="ATPase domain of HSP90 chaperone/DNA topoisomerase II/histidine kinase"/>
    <property type="match status" value="1"/>
</dbReference>
<dbReference type="Pfam" id="PF02518">
    <property type="entry name" value="HATPase_c"/>
    <property type="match status" value="1"/>
</dbReference>
<dbReference type="InterPro" id="IPR003594">
    <property type="entry name" value="HATPase_dom"/>
</dbReference>
<proteinExistence type="predicted"/>
<evidence type="ECO:0000313" key="14">
    <source>
        <dbReference type="Proteomes" id="UP001181355"/>
    </source>
</evidence>
<evidence type="ECO:0000256" key="5">
    <source>
        <dbReference type="ARBA" id="ARBA00022679"/>
    </source>
</evidence>
<dbReference type="PANTHER" id="PTHR45436:SF5">
    <property type="entry name" value="SENSOR HISTIDINE KINASE TRCS"/>
    <property type="match status" value="1"/>
</dbReference>
<dbReference type="GO" id="GO:0005524">
    <property type="term" value="F:ATP binding"/>
    <property type="evidence" value="ECO:0007669"/>
    <property type="project" value="UniProtKB-KW"/>
</dbReference>
<dbReference type="CDD" id="cd00082">
    <property type="entry name" value="HisKA"/>
    <property type="match status" value="1"/>
</dbReference>
<dbReference type="Proteomes" id="UP001181355">
    <property type="component" value="Chromosome"/>
</dbReference>
<dbReference type="InterPro" id="IPR003660">
    <property type="entry name" value="HAMP_dom"/>
</dbReference>
<keyword evidence="13" id="KW-0547">Nucleotide-binding</keyword>
<feature type="transmembrane region" description="Helical" evidence="10">
    <location>
        <begin position="172"/>
        <end position="191"/>
    </location>
</feature>
<reference evidence="13" key="1">
    <citation type="submission" date="2023-09" db="EMBL/GenBank/DDBJ databases">
        <title>Undibacterium sp. 20NA77.5 isolated from freshwater.</title>
        <authorList>
            <person name="Le V."/>
            <person name="Ko S.-R."/>
            <person name="Ahn C.-Y."/>
            <person name="Oh H.-M."/>
        </authorList>
    </citation>
    <scope>NUCLEOTIDE SEQUENCE</scope>
    <source>
        <strain evidence="13">20NA77.5</strain>
    </source>
</reference>
<feature type="transmembrane region" description="Helical" evidence="10">
    <location>
        <begin position="6"/>
        <end position="26"/>
    </location>
</feature>
<dbReference type="Gene3D" id="1.10.287.130">
    <property type="match status" value="1"/>
</dbReference>
<feature type="domain" description="HAMP" evidence="12">
    <location>
        <begin position="189"/>
        <end position="242"/>
    </location>
</feature>
<dbReference type="InterPro" id="IPR005467">
    <property type="entry name" value="His_kinase_dom"/>
</dbReference>